<keyword evidence="1 4" id="KW-0489">Methyltransferase</keyword>
<dbReference type="InterPro" id="IPR041698">
    <property type="entry name" value="Methyltransf_25"/>
</dbReference>
<dbReference type="AlphaFoldDB" id="A0A2V2YQU1"/>
<dbReference type="CDD" id="cd02440">
    <property type="entry name" value="AdoMet_MTases"/>
    <property type="match status" value="1"/>
</dbReference>
<dbReference type="Proteomes" id="UP000246635">
    <property type="component" value="Unassembled WGS sequence"/>
</dbReference>
<reference evidence="4 5" key="1">
    <citation type="submission" date="2018-05" db="EMBL/GenBank/DDBJ databases">
        <title>Genomic Encyclopedia of Type Strains, Phase III (KMG-III): the genomes of soil and plant-associated and newly described type strains.</title>
        <authorList>
            <person name="Whitman W."/>
        </authorList>
    </citation>
    <scope>NUCLEOTIDE SEQUENCE [LARGE SCALE GENOMIC DNA]</scope>
    <source>
        <strain evidence="4 5">CECT 5696</strain>
    </source>
</reference>
<evidence type="ECO:0000256" key="2">
    <source>
        <dbReference type="ARBA" id="ARBA00022679"/>
    </source>
</evidence>
<dbReference type="GO" id="GO:0032259">
    <property type="term" value="P:methylation"/>
    <property type="evidence" value="ECO:0007669"/>
    <property type="project" value="UniProtKB-KW"/>
</dbReference>
<comment type="caution">
    <text evidence="4">The sequence shown here is derived from an EMBL/GenBank/DDBJ whole genome shotgun (WGS) entry which is preliminary data.</text>
</comment>
<evidence type="ECO:0000313" key="4">
    <source>
        <dbReference type="EMBL" id="PWV98413.1"/>
    </source>
</evidence>
<dbReference type="SUPFAM" id="SSF53335">
    <property type="entry name" value="S-adenosyl-L-methionine-dependent methyltransferases"/>
    <property type="match status" value="1"/>
</dbReference>
<keyword evidence="5" id="KW-1185">Reference proteome</keyword>
<protein>
    <submittedName>
        <fullName evidence="4">Methyltransferase family protein</fullName>
    </submittedName>
</protein>
<evidence type="ECO:0000259" key="3">
    <source>
        <dbReference type="Pfam" id="PF13649"/>
    </source>
</evidence>
<dbReference type="Gene3D" id="2.20.25.110">
    <property type="entry name" value="S-adenosyl-L-methionine-dependent methyltransferases"/>
    <property type="match status" value="1"/>
</dbReference>
<dbReference type="InterPro" id="IPR029063">
    <property type="entry name" value="SAM-dependent_MTases_sf"/>
</dbReference>
<dbReference type="PANTHER" id="PTHR43861:SF1">
    <property type="entry name" value="TRANS-ACONITATE 2-METHYLTRANSFERASE"/>
    <property type="match status" value="1"/>
</dbReference>
<dbReference type="Gene3D" id="3.40.50.150">
    <property type="entry name" value="Vaccinia Virus protein VP39"/>
    <property type="match status" value="1"/>
</dbReference>
<organism evidence="4 5">
    <name type="scientific">Paenibacillus cellulosilyticus</name>
    <dbReference type="NCBI Taxonomy" id="375489"/>
    <lineage>
        <taxon>Bacteria</taxon>
        <taxon>Bacillati</taxon>
        <taxon>Bacillota</taxon>
        <taxon>Bacilli</taxon>
        <taxon>Bacillales</taxon>
        <taxon>Paenibacillaceae</taxon>
        <taxon>Paenibacillus</taxon>
    </lineage>
</organism>
<dbReference type="PANTHER" id="PTHR43861">
    <property type="entry name" value="TRANS-ACONITATE 2-METHYLTRANSFERASE-RELATED"/>
    <property type="match status" value="1"/>
</dbReference>
<proteinExistence type="predicted"/>
<sequence length="264" mass="30420">MMASYRQFATVYDRLMENMPYADWLRFARTIWSEHGEMPHSVVDLGCGTGNISIPLAKSGFHVYAIDLSADMLTIGRGKWDETPQRAARLGSGSIRWLQQDMREWELPEQVDTVISFCDCLNYLTEEDDVEAAFRATYQGLRPGGVFLFDVLPPTQLQRYVEQQPFTLDERDVAYIWTCELDTTLNEIEHALTIFARDEQDALGRFVRIEETHVERAYDTDWLVSSLLRAGFSRVDRFADFSTVPLKGEAPEEAERLFFAAYKK</sequence>
<accession>A0A2V2YQU1</accession>
<feature type="domain" description="Methyltransferase" evidence="3">
    <location>
        <begin position="42"/>
        <end position="145"/>
    </location>
</feature>
<dbReference type="EMBL" id="QGTQ01000018">
    <property type="protein sequence ID" value="PWV98413.1"/>
    <property type="molecule type" value="Genomic_DNA"/>
</dbReference>
<name>A0A2V2YQU1_9BACL</name>
<keyword evidence="2 4" id="KW-0808">Transferase</keyword>
<evidence type="ECO:0000256" key="1">
    <source>
        <dbReference type="ARBA" id="ARBA00022603"/>
    </source>
</evidence>
<evidence type="ECO:0000313" key="5">
    <source>
        <dbReference type="Proteomes" id="UP000246635"/>
    </source>
</evidence>
<dbReference type="GO" id="GO:0008168">
    <property type="term" value="F:methyltransferase activity"/>
    <property type="evidence" value="ECO:0007669"/>
    <property type="project" value="UniProtKB-KW"/>
</dbReference>
<gene>
    <name evidence="4" type="ORF">DFQ01_11848</name>
</gene>
<dbReference type="Pfam" id="PF13649">
    <property type="entry name" value="Methyltransf_25"/>
    <property type="match status" value="1"/>
</dbReference>